<name>A0ABN1GHD7_9ACTN</name>
<evidence type="ECO:0000313" key="3">
    <source>
        <dbReference type="EMBL" id="GAA0611423.1"/>
    </source>
</evidence>
<evidence type="ECO:0000256" key="1">
    <source>
        <dbReference type="SAM" id="MobiDB-lite"/>
    </source>
</evidence>
<keyword evidence="4" id="KW-1185">Reference proteome</keyword>
<proteinExistence type="predicted"/>
<accession>A0ABN1GHD7</accession>
<protein>
    <submittedName>
        <fullName evidence="3">Uncharacterized protein</fullName>
    </submittedName>
</protein>
<dbReference type="EMBL" id="BAAAHE010000008">
    <property type="protein sequence ID" value="GAA0611423.1"/>
    <property type="molecule type" value="Genomic_DNA"/>
</dbReference>
<evidence type="ECO:0000256" key="2">
    <source>
        <dbReference type="SAM" id="SignalP"/>
    </source>
</evidence>
<reference evidence="3 4" key="1">
    <citation type="journal article" date="2019" name="Int. J. Syst. Evol. Microbiol.">
        <title>The Global Catalogue of Microorganisms (GCM) 10K type strain sequencing project: providing services to taxonomists for standard genome sequencing and annotation.</title>
        <authorList>
            <consortium name="The Broad Institute Genomics Platform"/>
            <consortium name="The Broad Institute Genome Sequencing Center for Infectious Disease"/>
            <person name="Wu L."/>
            <person name="Ma J."/>
        </authorList>
    </citation>
    <scope>NUCLEOTIDE SEQUENCE [LARGE SCALE GENOMIC DNA]</scope>
    <source>
        <strain evidence="3 4">JCM 10671</strain>
    </source>
</reference>
<feature type="region of interest" description="Disordered" evidence="1">
    <location>
        <begin position="139"/>
        <end position="159"/>
    </location>
</feature>
<evidence type="ECO:0000313" key="4">
    <source>
        <dbReference type="Proteomes" id="UP001500957"/>
    </source>
</evidence>
<keyword evidence="2" id="KW-0732">Signal</keyword>
<gene>
    <name evidence="3" type="ORF">GCM10009547_11830</name>
</gene>
<dbReference type="Proteomes" id="UP001500957">
    <property type="component" value="Unassembled WGS sequence"/>
</dbReference>
<dbReference type="RefSeq" id="WP_344602618.1">
    <property type="nucleotide sequence ID" value="NZ_BAAAHE010000008.1"/>
</dbReference>
<sequence length="352" mass="36385">MPKSLRSSLVPGLAVAATLALTGGVLATPAAAAETAKKPKFDINQIGYNQAMRSGAIEWYAEIPRQLPQNLGYARVALVKDIQEQSPRCIADGAGYWLDDILEEGVLKGGAAPIGEGQTATDASPYDNPTIHREFRPAGEAAGGASSDRKPQFPANGNGPLWTSKCNPDFFGGSGTGDTINASGVRIAGSSVTSQVDPATGIYTSTGRAYITGINGAFDTITSLMQVTHVPSQEPKVTYRMSFFDSSASNSAFASDGVTFFGSAVPASELVDQFNSQSASFSQSASALGPAGLQILSPQVYADQDNGLTTITAPAAAGNLGFAARAGTIGQNFGARFATITWWGDNVNADAL</sequence>
<feature type="signal peptide" evidence="2">
    <location>
        <begin position="1"/>
        <end position="32"/>
    </location>
</feature>
<organism evidence="3 4">
    <name type="scientific">Sporichthya brevicatena</name>
    <dbReference type="NCBI Taxonomy" id="171442"/>
    <lineage>
        <taxon>Bacteria</taxon>
        <taxon>Bacillati</taxon>
        <taxon>Actinomycetota</taxon>
        <taxon>Actinomycetes</taxon>
        <taxon>Sporichthyales</taxon>
        <taxon>Sporichthyaceae</taxon>
        <taxon>Sporichthya</taxon>
    </lineage>
</organism>
<comment type="caution">
    <text evidence="3">The sequence shown here is derived from an EMBL/GenBank/DDBJ whole genome shotgun (WGS) entry which is preliminary data.</text>
</comment>
<feature type="chain" id="PRO_5046727125" evidence="2">
    <location>
        <begin position="33"/>
        <end position="352"/>
    </location>
</feature>